<comment type="caution">
    <text evidence="3">The sequence shown here is derived from an EMBL/GenBank/DDBJ whole genome shotgun (WGS) entry which is preliminary data.</text>
</comment>
<accession>A0ABT5Z892</accession>
<protein>
    <recommendedName>
        <fullName evidence="5">Large membrane protein</fullName>
    </recommendedName>
</protein>
<feature type="compositionally biased region" description="Low complexity" evidence="1">
    <location>
        <begin position="418"/>
        <end position="430"/>
    </location>
</feature>
<keyword evidence="2" id="KW-1133">Transmembrane helix</keyword>
<feature type="transmembrane region" description="Helical" evidence="2">
    <location>
        <begin position="35"/>
        <end position="56"/>
    </location>
</feature>
<evidence type="ECO:0000313" key="4">
    <source>
        <dbReference type="Proteomes" id="UP001220022"/>
    </source>
</evidence>
<feature type="region of interest" description="Disordered" evidence="1">
    <location>
        <begin position="415"/>
        <end position="438"/>
    </location>
</feature>
<feature type="compositionally biased region" description="Basic and acidic residues" evidence="1">
    <location>
        <begin position="1"/>
        <end position="12"/>
    </location>
</feature>
<dbReference type="Proteomes" id="UP001220022">
    <property type="component" value="Unassembled WGS sequence"/>
</dbReference>
<evidence type="ECO:0000256" key="2">
    <source>
        <dbReference type="SAM" id="Phobius"/>
    </source>
</evidence>
<sequence>MGIERTPERKPESGSAGTSGVSEPTGGPRRRRSSLTVALVAGAVLVAGGGGAYWAASAAGGTPGPAAAGPRSGPAPLALSGWAAADGAAPGLQYRATGALPSGPGSAPVFQPRGEVSRDDVAKLAAALGVSGPVTLDHGLWRAAPSHNAPGPTLQVAQQAPGSWAFSRDGSGTGCRPSTANGGEVSATGRAICYSPERAMQSATAAASSGTAASPDQAKHAAAPVLTALGLDGARVDATHTAGGFRSVVVDPVVGGLATHGWQTTLQVGSDGGLSSGSGRLAALTQGASYPAVSAQRALNELNGSGTGPSTSPSTGPSTGPGADPSTGPCRTMHPGIPGSAPSGPADPGDLPLRVPSRCAVGKPQPLDVRGARFGLSAQFVNGRPELVPSWLFQVAQPVDQRTTEIAQPAVDPKYIVPPAGTSPASTPPGNGNTSSRVHIESYTTDGATLTLHFWGGVCSNYSATVVSQSADAVKVQITSAAKNPKQICVLIAKSISTQVTLDKPLGGRTVYDSSDGQAVPQTR</sequence>
<dbReference type="RefSeq" id="WP_275820247.1">
    <property type="nucleotide sequence ID" value="NZ_BAAANM010000003.1"/>
</dbReference>
<evidence type="ECO:0000256" key="1">
    <source>
        <dbReference type="SAM" id="MobiDB-lite"/>
    </source>
</evidence>
<reference evidence="3 4" key="1">
    <citation type="submission" date="2023-03" db="EMBL/GenBank/DDBJ databases">
        <title>Draft genome sequence of type strain Streptomyces ferralitis JCM 14344.</title>
        <authorList>
            <person name="Klaysubun C."/>
            <person name="Duangmal K."/>
        </authorList>
    </citation>
    <scope>NUCLEOTIDE SEQUENCE [LARGE SCALE GENOMIC DNA]</scope>
    <source>
        <strain evidence="3 4">JCM 14344</strain>
    </source>
</reference>
<feature type="compositionally biased region" description="Low complexity" evidence="1">
    <location>
        <begin position="308"/>
        <end position="350"/>
    </location>
</feature>
<evidence type="ECO:0000313" key="3">
    <source>
        <dbReference type="EMBL" id="MDF2260047.1"/>
    </source>
</evidence>
<feature type="region of interest" description="Disordered" evidence="1">
    <location>
        <begin position="301"/>
        <end position="353"/>
    </location>
</feature>
<name>A0ABT5Z892_9ACTN</name>
<gene>
    <name evidence="3" type="ORF">P2L57_31270</name>
</gene>
<keyword evidence="2" id="KW-0472">Membrane</keyword>
<organism evidence="3 4">
    <name type="scientific">Streptantibioticus ferralitis</name>
    <dbReference type="NCBI Taxonomy" id="236510"/>
    <lineage>
        <taxon>Bacteria</taxon>
        <taxon>Bacillati</taxon>
        <taxon>Actinomycetota</taxon>
        <taxon>Actinomycetes</taxon>
        <taxon>Kitasatosporales</taxon>
        <taxon>Streptomycetaceae</taxon>
        <taxon>Streptantibioticus</taxon>
    </lineage>
</organism>
<keyword evidence="2" id="KW-0812">Transmembrane</keyword>
<feature type="region of interest" description="Disordered" evidence="1">
    <location>
        <begin position="1"/>
        <end position="33"/>
    </location>
</feature>
<dbReference type="EMBL" id="JARHTQ010000028">
    <property type="protein sequence ID" value="MDF2260047.1"/>
    <property type="molecule type" value="Genomic_DNA"/>
</dbReference>
<proteinExistence type="predicted"/>
<evidence type="ECO:0008006" key="5">
    <source>
        <dbReference type="Google" id="ProtNLM"/>
    </source>
</evidence>
<keyword evidence="4" id="KW-1185">Reference proteome</keyword>
<feature type="region of interest" description="Disordered" evidence="1">
    <location>
        <begin position="162"/>
        <end position="184"/>
    </location>
</feature>